<dbReference type="InterPro" id="IPR012577">
    <property type="entry name" value="NIPSNAP"/>
</dbReference>
<evidence type="ECO:0000313" key="3">
    <source>
        <dbReference type="Proteomes" id="UP000251241"/>
    </source>
</evidence>
<dbReference type="GeneID" id="97179369"/>
<dbReference type="Proteomes" id="UP000251241">
    <property type="component" value="Unassembled WGS sequence"/>
</dbReference>
<reference evidence="2 3" key="1">
    <citation type="submission" date="2018-06" db="EMBL/GenBank/DDBJ databases">
        <authorList>
            <consortium name="Pathogen Informatics"/>
            <person name="Doyle S."/>
        </authorList>
    </citation>
    <scope>NUCLEOTIDE SEQUENCE [LARGE SCALE GENOMIC DNA]</scope>
    <source>
        <strain evidence="2 3">NCTC11343</strain>
    </source>
</reference>
<name>A0A2X2JER4_SPHMU</name>
<dbReference type="AlphaFoldDB" id="A0A2X2JER4"/>
<protein>
    <submittedName>
        <fullName evidence="2">NIPSNAP</fullName>
    </submittedName>
</protein>
<dbReference type="Pfam" id="PF07978">
    <property type="entry name" value="NIPSNAP"/>
    <property type="match status" value="1"/>
</dbReference>
<feature type="domain" description="NIPSNAP" evidence="1">
    <location>
        <begin position="161"/>
        <end position="261"/>
    </location>
</feature>
<proteinExistence type="predicted"/>
<organism evidence="2 3">
    <name type="scientific">Sphingobacterium multivorum</name>
    <dbReference type="NCBI Taxonomy" id="28454"/>
    <lineage>
        <taxon>Bacteria</taxon>
        <taxon>Pseudomonadati</taxon>
        <taxon>Bacteroidota</taxon>
        <taxon>Sphingobacteriia</taxon>
        <taxon>Sphingobacteriales</taxon>
        <taxon>Sphingobacteriaceae</taxon>
        <taxon>Sphingobacterium</taxon>
    </lineage>
</organism>
<gene>
    <name evidence="2" type="ORF">NCTC11343_04415</name>
</gene>
<dbReference type="RefSeq" id="WP_239468817.1">
    <property type="nucleotide sequence ID" value="NZ_CP069793.1"/>
</dbReference>
<dbReference type="SUPFAM" id="SSF54909">
    <property type="entry name" value="Dimeric alpha+beta barrel"/>
    <property type="match status" value="1"/>
</dbReference>
<evidence type="ECO:0000259" key="1">
    <source>
        <dbReference type="Pfam" id="PF07978"/>
    </source>
</evidence>
<sequence length="263" mass="30595">MKKYIFIPNWHFILPLLFIMAGNCLFAFEKSKQAYFQLKVYHYENDEQEKVIDQYLESAYLPALHQLGFKEVGVFKPLENATDQDRLVYVFISAADFSLLVNLDQRLAKDQKYLEAGKAYIEAGYSNPPFKRLETIWMKAFEGMPKSALPKLSAEKNKRIYELRSYEAATEQLSANKIAMFNNGEIDIFKKLNFNAVFYGQVIAGSTMPNLMYLTAFENMEDRNIHWKDFGPLYKPMQDLPQYQNNVSKSIKVLLYPTAYSDI</sequence>
<dbReference type="InterPro" id="IPR011008">
    <property type="entry name" value="Dimeric_a/b-barrel"/>
</dbReference>
<accession>A0A2X2JER4</accession>
<evidence type="ECO:0000313" key="2">
    <source>
        <dbReference type="EMBL" id="SPZ92368.1"/>
    </source>
</evidence>
<dbReference type="EMBL" id="UAUU01000011">
    <property type="protein sequence ID" value="SPZ92368.1"/>
    <property type="molecule type" value="Genomic_DNA"/>
</dbReference>
<dbReference type="Gene3D" id="3.30.70.100">
    <property type="match status" value="1"/>
</dbReference>